<protein>
    <submittedName>
        <fullName evidence="1">Uncharacterized protein</fullName>
    </submittedName>
</protein>
<evidence type="ECO:0000313" key="2">
    <source>
        <dbReference type="Proteomes" id="UP000177925"/>
    </source>
</evidence>
<dbReference type="PANTHER" id="PTHR37691:SF1">
    <property type="entry name" value="BLR3518 PROTEIN"/>
    <property type="match status" value="1"/>
</dbReference>
<proteinExistence type="predicted"/>
<dbReference type="STRING" id="1817758.A2150_04375"/>
<reference evidence="1 2" key="1">
    <citation type="journal article" date="2016" name="Nat. Commun.">
        <title>Thousands of microbial genomes shed light on interconnected biogeochemical processes in an aquifer system.</title>
        <authorList>
            <person name="Anantharaman K."/>
            <person name="Brown C.T."/>
            <person name="Hug L.A."/>
            <person name="Sharon I."/>
            <person name="Castelle C.J."/>
            <person name="Probst A.J."/>
            <person name="Thomas B.C."/>
            <person name="Singh A."/>
            <person name="Wilkins M.J."/>
            <person name="Karaoz U."/>
            <person name="Brodie E.L."/>
            <person name="Williams K.H."/>
            <person name="Hubbard S.S."/>
            <person name="Banfield J.F."/>
        </authorList>
    </citation>
    <scope>NUCLEOTIDE SEQUENCE [LARGE SCALE GENOMIC DNA]</scope>
</reference>
<dbReference type="PANTHER" id="PTHR37691">
    <property type="entry name" value="BLR3518 PROTEIN"/>
    <property type="match status" value="1"/>
</dbReference>
<comment type="caution">
    <text evidence="1">The sequence shown here is derived from an EMBL/GenBank/DDBJ whole genome shotgun (WGS) entry which is preliminary data.</text>
</comment>
<gene>
    <name evidence="1" type="ORF">A2150_04375</name>
</gene>
<sequence length="262" mass="28486">MNQEQKFSDEFLNAFVDDQLAPEEKGRAYISINNDEALNRQVCELRKMRDLVQFAYKDLPTVAAPGPRAGGLRTNVAAGLILATGVGLGWLLHQPSSAPEQAARVVAPPATVPTPPAATVATAEKPRVAPQSAKPLAVATSEVKVLFHLNSDKPERIQEVLDEAEALLKFYRAAGQIARVQVITNGDGLNLLRTDKSPDPERVRAMLKTYDNLSFAACQNTIDRLKREQGVTAQLLPGASVVDSGVAQIILRQQQGWIYIQV</sequence>
<dbReference type="InterPro" id="IPR027396">
    <property type="entry name" value="DsrEFH-like"/>
</dbReference>
<dbReference type="Gene3D" id="3.40.1260.10">
    <property type="entry name" value="DsrEFH-like"/>
    <property type="match status" value="1"/>
</dbReference>
<organism evidence="1 2">
    <name type="scientific">Candidatus Muproteobacteria bacterium RBG_16_64_11</name>
    <dbReference type="NCBI Taxonomy" id="1817758"/>
    <lineage>
        <taxon>Bacteria</taxon>
        <taxon>Pseudomonadati</taxon>
        <taxon>Pseudomonadota</taxon>
        <taxon>Candidatus Muproteobacteria</taxon>
    </lineage>
</organism>
<dbReference type="SUPFAM" id="SSF75169">
    <property type="entry name" value="DsrEFH-like"/>
    <property type="match status" value="1"/>
</dbReference>
<name>A0A1F6TEA5_9PROT</name>
<evidence type="ECO:0000313" key="1">
    <source>
        <dbReference type="EMBL" id="OGI43396.1"/>
    </source>
</evidence>
<dbReference type="EMBL" id="MFSS01000058">
    <property type="protein sequence ID" value="OGI43396.1"/>
    <property type="molecule type" value="Genomic_DNA"/>
</dbReference>
<accession>A0A1F6TEA5</accession>
<dbReference type="Proteomes" id="UP000177925">
    <property type="component" value="Unassembled WGS sequence"/>
</dbReference>
<dbReference type="AlphaFoldDB" id="A0A1F6TEA5"/>